<dbReference type="SMART" id="SM00198">
    <property type="entry name" value="SCP"/>
    <property type="match status" value="1"/>
</dbReference>
<keyword evidence="4" id="KW-0611">Plant defense</keyword>
<evidence type="ECO:0000256" key="4">
    <source>
        <dbReference type="ARBA" id="ARBA00022821"/>
    </source>
</evidence>
<evidence type="ECO:0000256" key="7">
    <source>
        <dbReference type="ARBA" id="ARBA00073092"/>
    </source>
</evidence>
<keyword evidence="8" id="KW-0812">Transmembrane</keyword>
<comment type="similarity">
    <text evidence="2">Belongs to the CRISP family.</text>
</comment>
<dbReference type="PROSITE" id="PS01010">
    <property type="entry name" value="CRISP_2"/>
    <property type="match status" value="1"/>
</dbReference>
<evidence type="ECO:0000256" key="6">
    <source>
        <dbReference type="ARBA" id="ARBA00023265"/>
    </source>
</evidence>
<keyword evidence="10" id="KW-1185">Reference proteome</keyword>
<dbReference type="SUPFAM" id="SSF55797">
    <property type="entry name" value="PR-1-like"/>
    <property type="match status" value="1"/>
</dbReference>
<evidence type="ECO:0000256" key="3">
    <source>
        <dbReference type="ARBA" id="ARBA00022729"/>
    </source>
</evidence>
<dbReference type="AlphaFoldDB" id="A0A8B8PVH2"/>
<keyword evidence="6" id="KW-0568">Pathogenesis-related protein</keyword>
<feature type="domain" description="SCP" evidence="9">
    <location>
        <begin position="34"/>
        <end position="166"/>
    </location>
</feature>
<dbReference type="PROSITE" id="PS01009">
    <property type="entry name" value="CRISP_1"/>
    <property type="match status" value="1"/>
</dbReference>
<dbReference type="Gene3D" id="3.40.33.10">
    <property type="entry name" value="CAP"/>
    <property type="match status" value="1"/>
</dbReference>
<proteinExistence type="inferred from homology"/>
<evidence type="ECO:0000256" key="2">
    <source>
        <dbReference type="ARBA" id="ARBA00009923"/>
    </source>
</evidence>
<dbReference type="GO" id="GO:0098542">
    <property type="term" value="P:defense response to other organism"/>
    <property type="evidence" value="ECO:0007669"/>
    <property type="project" value="UniProtKB-ARBA"/>
</dbReference>
<evidence type="ECO:0000256" key="1">
    <source>
        <dbReference type="ARBA" id="ARBA00003143"/>
    </source>
</evidence>
<evidence type="ECO:0000259" key="9">
    <source>
        <dbReference type="SMART" id="SM00198"/>
    </source>
</evidence>
<keyword evidence="5" id="KW-1015">Disulfide bond</keyword>
<evidence type="ECO:0000256" key="8">
    <source>
        <dbReference type="SAM" id="Phobius"/>
    </source>
</evidence>
<keyword evidence="8" id="KW-1133">Transmembrane helix</keyword>
<dbReference type="PANTHER" id="PTHR10334">
    <property type="entry name" value="CYSTEINE-RICH SECRETORY PROTEIN-RELATED"/>
    <property type="match status" value="1"/>
</dbReference>
<dbReference type="KEGG" id="rarg:115730479"/>
<dbReference type="KEGG" id="rarg:115746604"/>
<gene>
    <name evidence="11" type="primary">LOC115746604</name>
</gene>
<dbReference type="InterPro" id="IPR018244">
    <property type="entry name" value="Allrgn_V5/Tpx1_CS"/>
</dbReference>
<evidence type="ECO:0000313" key="10">
    <source>
        <dbReference type="Proteomes" id="UP000827889"/>
    </source>
</evidence>
<dbReference type="PRINTS" id="PR00838">
    <property type="entry name" value="V5ALLERGEN"/>
</dbReference>
<accession>A0A8B8PVH2</accession>
<dbReference type="FunFam" id="3.40.33.10:FF:000006">
    <property type="entry name" value="Putative pathogenesis-related protein 1"/>
    <property type="match status" value="1"/>
</dbReference>
<dbReference type="PRINTS" id="PR00837">
    <property type="entry name" value="V5TPXLIKE"/>
</dbReference>
<comment type="function">
    <text evidence="1">Probably involved in the defense reaction of plants against pathogens.</text>
</comment>
<dbReference type="OrthoDB" id="337038at2759"/>
<dbReference type="CDD" id="cd05381">
    <property type="entry name" value="CAP_PR-1"/>
    <property type="match status" value="1"/>
</dbReference>
<protein>
    <recommendedName>
        <fullName evidence="7">Pathogenesis-related protein 1</fullName>
    </recommendedName>
</protein>
<reference evidence="11" key="1">
    <citation type="submission" date="2025-08" db="UniProtKB">
        <authorList>
            <consortium name="RefSeq"/>
        </authorList>
    </citation>
    <scope>IDENTIFICATION</scope>
    <source>
        <tissue evidence="11">Leaf</tissue>
    </source>
</reference>
<dbReference type="Proteomes" id="UP000827889">
    <property type="component" value="Chromosome 5"/>
</dbReference>
<dbReference type="InterPro" id="IPR035940">
    <property type="entry name" value="CAP_sf"/>
</dbReference>
<feature type="transmembrane region" description="Helical" evidence="8">
    <location>
        <begin position="12"/>
        <end position="32"/>
    </location>
</feature>
<evidence type="ECO:0000256" key="5">
    <source>
        <dbReference type="ARBA" id="ARBA00023157"/>
    </source>
</evidence>
<keyword evidence="8" id="KW-0472">Membrane</keyword>
<dbReference type="Pfam" id="PF00188">
    <property type="entry name" value="CAP"/>
    <property type="match status" value="1"/>
</dbReference>
<dbReference type="InterPro" id="IPR014044">
    <property type="entry name" value="CAP_dom"/>
</dbReference>
<sequence length="179" mass="19329">MICHDMSSHISVPLHVVFLITLTLASISLFAAQDSPQDYVAAHNTARSQVGVGRIVWDKRVAGYASDYAKKLARDCTRLVHSGGPYGENLAWASPDLTGTRAVNMWVGEKPYYNYNSNSCAPGKVCGHYTQVVWRNSVRLGCAKARCATGGTLVTCNYDPPGNVAGQKPYGVTKGWMSG</sequence>
<dbReference type="InterPro" id="IPR002413">
    <property type="entry name" value="V5_allergen-like"/>
</dbReference>
<organism evidence="10 11">
    <name type="scientific">Rhodamnia argentea</name>
    <dbReference type="NCBI Taxonomy" id="178133"/>
    <lineage>
        <taxon>Eukaryota</taxon>
        <taxon>Viridiplantae</taxon>
        <taxon>Streptophyta</taxon>
        <taxon>Embryophyta</taxon>
        <taxon>Tracheophyta</taxon>
        <taxon>Spermatophyta</taxon>
        <taxon>Magnoliopsida</taxon>
        <taxon>eudicotyledons</taxon>
        <taxon>Gunneridae</taxon>
        <taxon>Pentapetalae</taxon>
        <taxon>rosids</taxon>
        <taxon>malvids</taxon>
        <taxon>Myrtales</taxon>
        <taxon>Myrtaceae</taxon>
        <taxon>Myrtoideae</taxon>
        <taxon>Myrteae</taxon>
        <taxon>Australasian group</taxon>
        <taxon>Rhodamnia</taxon>
    </lineage>
</organism>
<dbReference type="RefSeq" id="XP_030538297.1">
    <property type="nucleotide sequence ID" value="XM_030682437.2"/>
</dbReference>
<dbReference type="GO" id="GO:0005576">
    <property type="term" value="C:extracellular region"/>
    <property type="evidence" value="ECO:0007669"/>
    <property type="project" value="InterPro"/>
</dbReference>
<dbReference type="InterPro" id="IPR001283">
    <property type="entry name" value="CRISP-related"/>
</dbReference>
<dbReference type="GeneID" id="115746604"/>
<keyword evidence="3" id="KW-0732">Signal</keyword>
<name>A0A8B8PVH2_9MYRT</name>
<evidence type="ECO:0000313" key="11">
    <source>
        <dbReference type="RefSeq" id="XP_030538297.1"/>
    </source>
</evidence>